<evidence type="ECO:0000256" key="14">
    <source>
        <dbReference type="ARBA" id="ARBA00047827"/>
    </source>
</evidence>
<reference evidence="15 16" key="1">
    <citation type="journal article" date="2019" name="Commun. Biol.">
        <title>The bagworm genome reveals a unique fibroin gene that provides high tensile strength.</title>
        <authorList>
            <person name="Kono N."/>
            <person name="Nakamura H."/>
            <person name="Ohtoshi R."/>
            <person name="Tomita M."/>
            <person name="Numata K."/>
            <person name="Arakawa K."/>
        </authorList>
    </citation>
    <scope>NUCLEOTIDE SEQUENCE [LARGE SCALE GENOMIC DNA]</scope>
</reference>
<comment type="subcellular location">
    <subcellularLocation>
        <location evidence="3">Endoplasmic reticulum membrane</location>
        <topology evidence="3">Peripheral membrane protein</topology>
    </subcellularLocation>
    <subcellularLocation>
        <location evidence="2">Microsome membrane</location>
        <topology evidence="2">Peripheral membrane protein</topology>
    </subcellularLocation>
</comment>
<evidence type="ECO:0000256" key="10">
    <source>
        <dbReference type="ARBA" id="ARBA00023002"/>
    </source>
</evidence>
<dbReference type="GO" id="GO:0046680">
    <property type="term" value="P:response to DDT"/>
    <property type="evidence" value="ECO:0007669"/>
    <property type="project" value="TreeGrafter"/>
</dbReference>
<keyword evidence="8" id="KW-0256">Endoplasmic reticulum</keyword>
<evidence type="ECO:0000256" key="5">
    <source>
        <dbReference type="ARBA" id="ARBA00012109"/>
    </source>
</evidence>
<evidence type="ECO:0000256" key="2">
    <source>
        <dbReference type="ARBA" id="ARBA00004174"/>
    </source>
</evidence>
<comment type="similarity">
    <text evidence="4">Belongs to the cytochrome P450 family.</text>
</comment>
<evidence type="ECO:0000256" key="3">
    <source>
        <dbReference type="ARBA" id="ARBA00004406"/>
    </source>
</evidence>
<keyword evidence="9" id="KW-0492">Microsome</keyword>
<accession>A0A4C1SFG5</accession>
<evidence type="ECO:0000256" key="12">
    <source>
        <dbReference type="ARBA" id="ARBA00023033"/>
    </source>
</evidence>
<keyword evidence="11" id="KW-0408">Iron</keyword>
<keyword evidence="6" id="KW-0349">Heme</keyword>
<evidence type="ECO:0000256" key="9">
    <source>
        <dbReference type="ARBA" id="ARBA00022848"/>
    </source>
</evidence>
<dbReference type="InterPro" id="IPR001128">
    <property type="entry name" value="Cyt_P450"/>
</dbReference>
<dbReference type="SUPFAM" id="SSF48264">
    <property type="entry name" value="Cytochrome P450"/>
    <property type="match status" value="1"/>
</dbReference>
<comment type="catalytic activity">
    <reaction evidence="14">
        <text>an organic molecule + reduced [NADPH--hemoprotein reductase] + O2 = an alcohol + oxidized [NADPH--hemoprotein reductase] + H2O + H(+)</text>
        <dbReference type="Rhea" id="RHEA:17149"/>
        <dbReference type="Rhea" id="RHEA-COMP:11964"/>
        <dbReference type="Rhea" id="RHEA-COMP:11965"/>
        <dbReference type="ChEBI" id="CHEBI:15377"/>
        <dbReference type="ChEBI" id="CHEBI:15378"/>
        <dbReference type="ChEBI" id="CHEBI:15379"/>
        <dbReference type="ChEBI" id="CHEBI:30879"/>
        <dbReference type="ChEBI" id="CHEBI:57618"/>
        <dbReference type="ChEBI" id="CHEBI:58210"/>
        <dbReference type="ChEBI" id="CHEBI:142491"/>
        <dbReference type="EC" id="1.14.14.1"/>
    </reaction>
</comment>
<keyword evidence="7" id="KW-0479">Metal-binding</keyword>
<dbReference type="InterPro" id="IPR050476">
    <property type="entry name" value="Insect_CytP450_Detox"/>
</dbReference>
<proteinExistence type="inferred from homology"/>
<comment type="caution">
    <text evidence="15">The sequence shown here is derived from an EMBL/GenBank/DDBJ whole genome shotgun (WGS) entry which is preliminary data.</text>
</comment>
<evidence type="ECO:0000256" key="1">
    <source>
        <dbReference type="ARBA" id="ARBA00001971"/>
    </source>
</evidence>
<dbReference type="InterPro" id="IPR036396">
    <property type="entry name" value="Cyt_P450_sf"/>
</dbReference>
<dbReference type="AlphaFoldDB" id="A0A4C1SFG5"/>
<keyword evidence="13" id="KW-0472">Membrane</keyword>
<dbReference type="PANTHER" id="PTHR24292">
    <property type="entry name" value="CYTOCHROME P450"/>
    <property type="match status" value="1"/>
</dbReference>
<dbReference type="Gene3D" id="1.10.630.10">
    <property type="entry name" value="Cytochrome P450"/>
    <property type="match status" value="1"/>
</dbReference>
<keyword evidence="12" id="KW-0503">Monooxygenase</keyword>
<name>A0A4C1SFG5_EUMVA</name>
<dbReference type="PRINTS" id="PR00385">
    <property type="entry name" value="P450"/>
</dbReference>
<evidence type="ECO:0000256" key="8">
    <source>
        <dbReference type="ARBA" id="ARBA00022824"/>
    </source>
</evidence>
<comment type="cofactor">
    <cofactor evidence="1">
        <name>heme</name>
        <dbReference type="ChEBI" id="CHEBI:30413"/>
    </cofactor>
</comment>
<dbReference type="Proteomes" id="UP000299102">
    <property type="component" value="Unassembled WGS sequence"/>
</dbReference>
<dbReference type="PANTHER" id="PTHR24292:SF45">
    <property type="entry name" value="CYTOCHROME P450 6G1-RELATED"/>
    <property type="match status" value="1"/>
</dbReference>
<evidence type="ECO:0000256" key="13">
    <source>
        <dbReference type="ARBA" id="ARBA00023136"/>
    </source>
</evidence>
<sequence length="125" mass="14765">MLDDRREMAVYAMIIELLLTFQMEAELKRQDTFAHQEEYLVARHFQLAGIQTCSSTLAFALYELARQPALQERLHFEIRQTLGNEDPPTSLSFEKVESMTYLNMVVEETLRKYPVVPFWRESVHH</sequence>
<dbReference type="OrthoDB" id="2789670at2759"/>
<protein>
    <recommendedName>
        <fullName evidence="5">unspecific monooxygenase</fullName>
        <ecNumber evidence="5">1.14.14.1</ecNumber>
    </recommendedName>
</protein>
<keyword evidence="16" id="KW-1185">Reference proteome</keyword>
<dbReference type="EMBL" id="BGZK01003379">
    <property type="protein sequence ID" value="GBP00626.1"/>
    <property type="molecule type" value="Genomic_DNA"/>
</dbReference>
<evidence type="ECO:0000256" key="11">
    <source>
        <dbReference type="ARBA" id="ARBA00023004"/>
    </source>
</evidence>
<evidence type="ECO:0000256" key="6">
    <source>
        <dbReference type="ARBA" id="ARBA00022617"/>
    </source>
</evidence>
<dbReference type="GO" id="GO:0016712">
    <property type="term" value="F:oxidoreductase activity, acting on paired donors, with incorporation or reduction of molecular oxygen, reduced flavin or flavoprotein as one donor, and incorporation of one atom of oxygen"/>
    <property type="evidence" value="ECO:0007669"/>
    <property type="project" value="UniProtKB-EC"/>
</dbReference>
<evidence type="ECO:0000256" key="7">
    <source>
        <dbReference type="ARBA" id="ARBA00022723"/>
    </source>
</evidence>
<dbReference type="GO" id="GO:0005506">
    <property type="term" value="F:iron ion binding"/>
    <property type="evidence" value="ECO:0007669"/>
    <property type="project" value="InterPro"/>
</dbReference>
<dbReference type="GO" id="GO:0020037">
    <property type="term" value="F:heme binding"/>
    <property type="evidence" value="ECO:0007669"/>
    <property type="project" value="InterPro"/>
</dbReference>
<dbReference type="GO" id="GO:0046701">
    <property type="term" value="P:insecticide catabolic process"/>
    <property type="evidence" value="ECO:0007669"/>
    <property type="project" value="TreeGrafter"/>
</dbReference>
<dbReference type="EC" id="1.14.14.1" evidence="5"/>
<keyword evidence="10" id="KW-0560">Oxidoreductase</keyword>
<gene>
    <name evidence="15" type="primary">Cyp6v1</name>
    <name evidence="15" type="ORF">EVAR_73332_1</name>
</gene>
<organism evidence="15 16">
    <name type="scientific">Eumeta variegata</name>
    <name type="common">Bagworm moth</name>
    <name type="synonym">Eumeta japonica</name>
    <dbReference type="NCBI Taxonomy" id="151549"/>
    <lineage>
        <taxon>Eukaryota</taxon>
        <taxon>Metazoa</taxon>
        <taxon>Ecdysozoa</taxon>
        <taxon>Arthropoda</taxon>
        <taxon>Hexapoda</taxon>
        <taxon>Insecta</taxon>
        <taxon>Pterygota</taxon>
        <taxon>Neoptera</taxon>
        <taxon>Endopterygota</taxon>
        <taxon>Lepidoptera</taxon>
        <taxon>Glossata</taxon>
        <taxon>Ditrysia</taxon>
        <taxon>Tineoidea</taxon>
        <taxon>Psychidae</taxon>
        <taxon>Oiketicinae</taxon>
        <taxon>Eumeta</taxon>
    </lineage>
</organism>
<dbReference type="STRING" id="151549.A0A4C1SFG5"/>
<dbReference type="Pfam" id="PF00067">
    <property type="entry name" value="p450"/>
    <property type="match status" value="1"/>
</dbReference>
<evidence type="ECO:0000256" key="4">
    <source>
        <dbReference type="ARBA" id="ARBA00010617"/>
    </source>
</evidence>
<dbReference type="GO" id="GO:0005789">
    <property type="term" value="C:endoplasmic reticulum membrane"/>
    <property type="evidence" value="ECO:0007669"/>
    <property type="project" value="UniProtKB-SubCell"/>
</dbReference>
<evidence type="ECO:0000313" key="15">
    <source>
        <dbReference type="EMBL" id="GBP00626.1"/>
    </source>
</evidence>
<evidence type="ECO:0000313" key="16">
    <source>
        <dbReference type="Proteomes" id="UP000299102"/>
    </source>
</evidence>